<keyword evidence="2" id="KW-0812">Transmembrane</keyword>
<feature type="region of interest" description="Disordered" evidence="1">
    <location>
        <begin position="80"/>
        <end position="105"/>
    </location>
</feature>
<keyword evidence="2" id="KW-0472">Membrane</keyword>
<organism evidence="3 4">
    <name type="scientific">Roseospira navarrensis</name>
    <dbReference type="NCBI Taxonomy" id="140058"/>
    <lineage>
        <taxon>Bacteria</taxon>
        <taxon>Pseudomonadati</taxon>
        <taxon>Pseudomonadota</taxon>
        <taxon>Alphaproteobacteria</taxon>
        <taxon>Rhodospirillales</taxon>
        <taxon>Rhodospirillaceae</taxon>
        <taxon>Roseospira</taxon>
    </lineage>
</organism>
<keyword evidence="4" id="KW-1185">Reference proteome</keyword>
<feature type="compositionally biased region" description="Basic and acidic residues" evidence="1">
    <location>
        <begin position="28"/>
        <end position="38"/>
    </location>
</feature>
<dbReference type="InterPro" id="IPR022472">
    <property type="entry name" value="VPLPA-CTERM"/>
</dbReference>
<evidence type="ECO:0000256" key="1">
    <source>
        <dbReference type="SAM" id="MobiDB-lite"/>
    </source>
</evidence>
<comment type="caution">
    <text evidence="3">The sequence shown here is derived from an EMBL/GenBank/DDBJ whole genome shotgun (WGS) entry which is preliminary data.</text>
</comment>
<feature type="region of interest" description="Disordered" evidence="1">
    <location>
        <begin position="25"/>
        <end position="54"/>
    </location>
</feature>
<dbReference type="Proteomes" id="UP000434582">
    <property type="component" value="Unassembled WGS sequence"/>
</dbReference>
<accession>A0A7X2D336</accession>
<evidence type="ECO:0000313" key="3">
    <source>
        <dbReference type="EMBL" id="MQX36413.1"/>
    </source>
</evidence>
<evidence type="ECO:0000313" key="4">
    <source>
        <dbReference type="Proteomes" id="UP000434582"/>
    </source>
</evidence>
<protein>
    <submittedName>
        <fullName evidence="3">VPLPA-CTERM sorting domain-containing protein</fullName>
    </submittedName>
</protein>
<keyword evidence="2" id="KW-1133">Transmembrane helix</keyword>
<dbReference type="NCBIfam" id="TIGR03370">
    <property type="entry name" value="VPLPA-CTERM"/>
    <property type="match status" value="1"/>
</dbReference>
<proteinExistence type="predicted"/>
<name>A0A7X2D336_9PROT</name>
<feature type="transmembrane region" description="Helical" evidence="2">
    <location>
        <begin position="305"/>
        <end position="323"/>
    </location>
</feature>
<gene>
    <name evidence="3" type="ORF">GHC57_07765</name>
</gene>
<evidence type="ECO:0000256" key="2">
    <source>
        <dbReference type="SAM" id="Phobius"/>
    </source>
</evidence>
<reference evidence="3 4" key="1">
    <citation type="submission" date="2019-10" db="EMBL/GenBank/DDBJ databases">
        <title>Draft whole-genome sequence of the purple nonsulfur photosynthetic bacterium Roseospira navarrensis DSM 15114.</title>
        <authorList>
            <person name="Kyndt J.A."/>
            <person name="Meyer T.E."/>
        </authorList>
    </citation>
    <scope>NUCLEOTIDE SEQUENCE [LARGE SCALE GENOMIC DNA]</scope>
    <source>
        <strain evidence="3 4">DSM 15114</strain>
    </source>
</reference>
<dbReference type="AlphaFoldDB" id="A0A7X2D336"/>
<dbReference type="EMBL" id="WIVE01000018">
    <property type="protein sequence ID" value="MQX36413.1"/>
    <property type="molecule type" value="Genomic_DNA"/>
</dbReference>
<sequence>MTRHAATGVLGTPWARDLIAQAALNPSDEERHRNRRDVAIPAPPNGGATPEHRPPPYGGFSEKWVHAPPEVHQTADESFGGRTLTHGRRGHWLRTSPGVRHKRRRYKRRRYKEMGTMAVKTWTKATLGAAALCGVLSMGAATANAAVFDFQQAGNTSAQPLGFSQGSISGTVTAQYSGPYAGSLTPVVTQNTYGLGVSTWYHENGEVDGAPGVETLLFEFDTKVRLNSVSFAKADDNGCVFGLCWDDDWTVKVDDVTVANDSQQNPFLFGGLSGIVASSFSVSANGWDDSWRVSQMDVSAVPLPAAAWFLLTALGGLFGTRWLKKGQTA</sequence>